<dbReference type="PANTHER" id="PTHR30353:SF11">
    <property type="entry name" value="INNER MEMBRANE PROTEIN YQJA"/>
    <property type="match status" value="1"/>
</dbReference>
<feature type="domain" description="VTT" evidence="8">
    <location>
        <begin position="48"/>
        <end position="173"/>
    </location>
</feature>
<feature type="transmembrane region" description="Helical" evidence="7">
    <location>
        <begin position="155"/>
        <end position="175"/>
    </location>
</feature>
<keyword evidence="10" id="KW-1185">Reference proteome</keyword>
<dbReference type="EMBL" id="CALSBS010000014">
    <property type="protein sequence ID" value="CAH6660496.1"/>
    <property type="molecule type" value="Genomic_DNA"/>
</dbReference>
<dbReference type="InterPro" id="IPR032816">
    <property type="entry name" value="VTT_dom"/>
</dbReference>
<dbReference type="Proteomes" id="UP001152651">
    <property type="component" value="Unassembled WGS sequence"/>
</dbReference>
<dbReference type="PANTHER" id="PTHR30353">
    <property type="entry name" value="INNER MEMBRANE PROTEIN DEDA-RELATED"/>
    <property type="match status" value="1"/>
</dbReference>
<accession>A0ABN8TDD4</accession>
<feature type="transmembrane region" description="Helical" evidence="7">
    <location>
        <begin position="187"/>
        <end position="212"/>
    </location>
</feature>
<evidence type="ECO:0000313" key="10">
    <source>
        <dbReference type="Proteomes" id="UP001152651"/>
    </source>
</evidence>
<gene>
    <name evidence="9" type="primary">dedA</name>
    <name evidence="9" type="ORF">FBBNIHIM_15360</name>
</gene>
<keyword evidence="4 7" id="KW-0812">Transmembrane</keyword>
<comment type="subcellular location">
    <subcellularLocation>
        <location evidence="7">Cell inner membrane</location>
        <topology evidence="7">Multi-pass membrane protein</topology>
    </subcellularLocation>
    <subcellularLocation>
        <location evidence="1">Cell membrane</location>
        <topology evidence="1">Multi-pass membrane protein</topology>
    </subcellularLocation>
</comment>
<dbReference type="RefSeq" id="WP_108475034.1">
    <property type="nucleotide sequence ID" value="NZ_CALSBS010000014.1"/>
</dbReference>
<evidence type="ECO:0000313" key="9">
    <source>
        <dbReference type="EMBL" id="CAH6660496.1"/>
    </source>
</evidence>
<organism evidence="9 10">
    <name type="scientific">Pseudocitrobacter vendiensis</name>
    <dbReference type="NCBI Taxonomy" id="2488306"/>
    <lineage>
        <taxon>Bacteria</taxon>
        <taxon>Pseudomonadati</taxon>
        <taxon>Pseudomonadota</taxon>
        <taxon>Gammaproteobacteria</taxon>
        <taxon>Enterobacterales</taxon>
        <taxon>Enterobacteriaceae</taxon>
        <taxon>Pseudocitrobacter</taxon>
    </lineage>
</organism>
<dbReference type="InterPro" id="IPR032818">
    <property type="entry name" value="DedA-like"/>
</dbReference>
<evidence type="ECO:0000256" key="6">
    <source>
        <dbReference type="ARBA" id="ARBA00023136"/>
    </source>
</evidence>
<keyword evidence="6 7" id="KW-0472">Membrane</keyword>
<feature type="transmembrane region" description="Helical" evidence="7">
    <location>
        <begin position="123"/>
        <end position="143"/>
    </location>
</feature>
<evidence type="ECO:0000256" key="2">
    <source>
        <dbReference type="ARBA" id="ARBA00010792"/>
    </source>
</evidence>
<protein>
    <submittedName>
        <fullName evidence="9">DedA family protein</fullName>
    </submittedName>
</protein>
<dbReference type="Pfam" id="PF09335">
    <property type="entry name" value="VTT_dom"/>
    <property type="match status" value="1"/>
</dbReference>
<evidence type="ECO:0000256" key="5">
    <source>
        <dbReference type="ARBA" id="ARBA00022989"/>
    </source>
</evidence>
<evidence type="ECO:0000259" key="8">
    <source>
        <dbReference type="Pfam" id="PF09335"/>
    </source>
</evidence>
<evidence type="ECO:0000256" key="7">
    <source>
        <dbReference type="RuleBase" id="RU367016"/>
    </source>
</evidence>
<reference evidence="9" key="1">
    <citation type="submission" date="2022-05" db="EMBL/GenBank/DDBJ databases">
        <authorList>
            <person name="Blom J."/>
        </authorList>
    </citation>
    <scope>NUCLEOTIDE SEQUENCE</scope>
    <source>
        <strain evidence="9">Type strain: CPO20170097</strain>
    </source>
</reference>
<keyword evidence="3" id="KW-1003">Cell membrane</keyword>
<name>A0ABN8TDD4_9ENTR</name>
<evidence type="ECO:0000256" key="1">
    <source>
        <dbReference type="ARBA" id="ARBA00004651"/>
    </source>
</evidence>
<sequence length="221" mass="24611">MELLSQLLNALWSQDFETLSNPSMIGMLYFVLFMILFLENGLLPAAFLPGDSLLVLIGVLIAKGALGFPQTILLLTTAASLGCWLSYIQGRWLGNTRIVQNWLSHLPAHYHQRAHHLFHKHGLSALLIGRFIAFVRTLLPTIAGISGLSNARFQFFNWMSGLLWVLILTSLGYLLGKTPVFLKYEDALMSCLMLLPVALLIIGLVGSLVVLWKKKYGNRSS</sequence>
<comment type="similarity">
    <text evidence="2 7">Belongs to the DedA family.</text>
</comment>
<dbReference type="GeneID" id="99809770"/>
<evidence type="ECO:0000256" key="3">
    <source>
        <dbReference type="ARBA" id="ARBA00022475"/>
    </source>
</evidence>
<proteinExistence type="inferred from homology"/>
<keyword evidence="7" id="KW-0997">Cell inner membrane</keyword>
<comment type="caution">
    <text evidence="9">The sequence shown here is derived from an EMBL/GenBank/DDBJ whole genome shotgun (WGS) entry which is preliminary data.</text>
</comment>
<feature type="transmembrane region" description="Helical" evidence="7">
    <location>
        <begin position="20"/>
        <end position="38"/>
    </location>
</feature>
<evidence type="ECO:0000256" key="4">
    <source>
        <dbReference type="ARBA" id="ARBA00022692"/>
    </source>
</evidence>
<keyword evidence="5 7" id="KW-1133">Transmembrane helix</keyword>